<feature type="compositionally biased region" description="Pro residues" evidence="1">
    <location>
        <begin position="65"/>
        <end position="83"/>
    </location>
</feature>
<organism evidence="2 3">
    <name type="scientific">Oryza meyeriana var. granulata</name>
    <dbReference type="NCBI Taxonomy" id="110450"/>
    <lineage>
        <taxon>Eukaryota</taxon>
        <taxon>Viridiplantae</taxon>
        <taxon>Streptophyta</taxon>
        <taxon>Embryophyta</taxon>
        <taxon>Tracheophyta</taxon>
        <taxon>Spermatophyta</taxon>
        <taxon>Magnoliopsida</taxon>
        <taxon>Liliopsida</taxon>
        <taxon>Poales</taxon>
        <taxon>Poaceae</taxon>
        <taxon>BOP clade</taxon>
        <taxon>Oryzoideae</taxon>
        <taxon>Oryzeae</taxon>
        <taxon>Oryzinae</taxon>
        <taxon>Oryza</taxon>
        <taxon>Oryza meyeriana</taxon>
    </lineage>
</organism>
<dbReference type="AlphaFoldDB" id="A0A6G1DX37"/>
<feature type="region of interest" description="Disordered" evidence="1">
    <location>
        <begin position="1"/>
        <end position="96"/>
    </location>
</feature>
<evidence type="ECO:0000313" key="3">
    <source>
        <dbReference type="Proteomes" id="UP000479710"/>
    </source>
</evidence>
<dbReference type="EMBL" id="SPHZ02000005">
    <property type="protein sequence ID" value="KAF0916664.1"/>
    <property type="molecule type" value="Genomic_DNA"/>
</dbReference>
<name>A0A6G1DX37_9ORYZ</name>
<keyword evidence="3" id="KW-1185">Reference proteome</keyword>
<dbReference type="Proteomes" id="UP000479710">
    <property type="component" value="Unassembled WGS sequence"/>
</dbReference>
<reference evidence="2 3" key="1">
    <citation type="submission" date="2019-11" db="EMBL/GenBank/DDBJ databases">
        <title>Whole genome sequence of Oryza granulata.</title>
        <authorList>
            <person name="Li W."/>
        </authorList>
    </citation>
    <scope>NUCLEOTIDE SEQUENCE [LARGE SCALE GENOMIC DNA]</scope>
    <source>
        <strain evidence="3">cv. Menghai</strain>
        <tissue evidence="2">Leaf</tissue>
    </source>
</reference>
<sequence>MPLDLDSSPAPPHRDWFFPSAPPFLPSSRARTPRTPFPSTSRSSNPYSFSDRRPPPTPRSRSRSPLPPPEQQQQQPPPTPPPAPRRRDPRYAGIRRGDARTLAAEKAAAAAPTVALVHGSKSASSATTLPWSGMVSVAVRNGPLCSASLPFSAVTSRYMIRSTI</sequence>
<proteinExistence type="predicted"/>
<accession>A0A6G1DX37</accession>
<feature type="compositionally biased region" description="Basic and acidic residues" evidence="1">
    <location>
        <begin position="85"/>
        <end position="96"/>
    </location>
</feature>
<protein>
    <submittedName>
        <fullName evidence="2">Uncharacterized protein</fullName>
    </submittedName>
</protein>
<gene>
    <name evidence="2" type="ORF">E2562_010515</name>
</gene>
<comment type="caution">
    <text evidence="2">The sequence shown here is derived from an EMBL/GenBank/DDBJ whole genome shotgun (WGS) entry which is preliminary data.</text>
</comment>
<evidence type="ECO:0000256" key="1">
    <source>
        <dbReference type="SAM" id="MobiDB-lite"/>
    </source>
</evidence>
<feature type="compositionally biased region" description="Low complexity" evidence="1">
    <location>
        <begin position="26"/>
        <end position="44"/>
    </location>
</feature>
<evidence type="ECO:0000313" key="2">
    <source>
        <dbReference type="EMBL" id="KAF0916664.1"/>
    </source>
</evidence>